<evidence type="ECO:0000256" key="1">
    <source>
        <dbReference type="SAM" id="MobiDB-lite"/>
    </source>
</evidence>
<evidence type="ECO:0008006" key="4">
    <source>
        <dbReference type="Google" id="ProtNLM"/>
    </source>
</evidence>
<dbReference type="Pfam" id="PF22752">
    <property type="entry name" value="DUF488-N3i"/>
    <property type="match status" value="1"/>
</dbReference>
<proteinExistence type="predicted"/>
<name>A0A919G029_9ACTN</name>
<evidence type="ECO:0000313" key="3">
    <source>
        <dbReference type="Proteomes" id="UP000603708"/>
    </source>
</evidence>
<protein>
    <recommendedName>
        <fullName evidence="4">DUF488 family protein</fullName>
    </recommendedName>
</protein>
<reference evidence="2" key="2">
    <citation type="submission" date="2020-09" db="EMBL/GenBank/DDBJ databases">
        <authorList>
            <person name="Sun Q."/>
            <person name="Ohkuma M."/>
        </authorList>
    </citation>
    <scope>NUCLEOTIDE SEQUENCE</scope>
    <source>
        <strain evidence="2">JCM 5069</strain>
    </source>
</reference>
<gene>
    <name evidence="2" type="ORF">GCM10018793_19290</name>
</gene>
<reference evidence="2" key="1">
    <citation type="journal article" date="2014" name="Int. J. Syst. Evol. Microbiol.">
        <title>Complete genome sequence of Corynebacterium casei LMG S-19264T (=DSM 44701T), isolated from a smear-ripened cheese.</title>
        <authorList>
            <consortium name="US DOE Joint Genome Institute (JGI-PGF)"/>
            <person name="Walter F."/>
            <person name="Albersmeier A."/>
            <person name="Kalinowski J."/>
            <person name="Ruckert C."/>
        </authorList>
    </citation>
    <scope>NUCLEOTIDE SEQUENCE</scope>
    <source>
        <strain evidence="2">JCM 5069</strain>
    </source>
</reference>
<dbReference type="InterPro" id="IPR052552">
    <property type="entry name" value="YeaO-like"/>
</dbReference>
<dbReference type="Proteomes" id="UP000603708">
    <property type="component" value="Unassembled WGS sequence"/>
</dbReference>
<comment type="caution">
    <text evidence="2">The sequence shown here is derived from an EMBL/GenBank/DDBJ whole genome shotgun (WGS) entry which is preliminary data.</text>
</comment>
<accession>A0A919G029</accession>
<dbReference type="AlphaFoldDB" id="A0A919G029"/>
<sequence length="150" mass="16104">MVSGGRQGQGRQSEHGGAGGGRTGGGPRGRGGPQVHMRRVYEPPGSSDGARVLVDRIWPRGLAKDDVPLDAWLKDVAPSTDLRKWYGHDPDRYGEFAERYRAELADPERGDALDRLLGLAAEGPLTLLTATKDLAHSHARVLMEALTGGE</sequence>
<dbReference type="PANTHER" id="PTHR36849:SF1">
    <property type="entry name" value="CYTOPLASMIC PROTEIN"/>
    <property type="match status" value="1"/>
</dbReference>
<dbReference type="EMBL" id="BNCD01000004">
    <property type="protein sequence ID" value="GHH75590.1"/>
    <property type="molecule type" value="Genomic_DNA"/>
</dbReference>
<evidence type="ECO:0000313" key="2">
    <source>
        <dbReference type="EMBL" id="GHH75590.1"/>
    </source>
</evidence>
<feature type="compositionally biased region" description="Gly residues" evidence="1">
    <location>
        <begin position="16"/>
        <end position="32"/>
    </location>
</feature>
<keyword evidence="3" id="KW-1185">Reference proteome</keyword>
<organism evidence="2 3">
    <name type="scientific">Streptomyces sulfonofaciens</name>
    <dbReference type="NCBI Taxonomy" id="68272"/>
    <lineage>
        <taxon>Bacteria</taxon>
        <taxon>Bacillati</taxon>
        <taxon>Actinomycetota</taxon>
        <taxon>Actinomycetes</taxon>
        <taxon>Kitasatosporales</taxon>
        <taxon>Streptomycetaceae</taxon>
        <taxon>Streptomyces</taxon>
    </lineage>
</organism>
<feature type="region of interest" description="Disordered" evidence="1">
    <location>
        <begin position="1"/>
        <end position="48"/>
    </location>
</feature>
<dbReference type="PANTHER" id="PTHR36849">
    <property type="entry name" value="CYTOPLASMIC PROTEIN-RELATED"/>
    <property type="match status" value="1"/>
</dbReference>